<feature type="signal peptide" evidence="2">
    <location>
        <begin position="1"/>
        <end position="21"/>
    </location>
</feature>
<dbReference type="RefSeq" id="WP_187220569.1">
    <property type="nucleotide sequence ID" value="NZ_JABVED010000006.1"/>
</dbReference>
<dbReference type="Pfam" id="PF12079">
    <property type="entry name" value="DUF3558"/>
    <property type="match status" value="1"/>
</dbReference>
<comment type="caution">
    <text evidence="3">The sequence shown here is derived from an EMBL/GenBank/DDBJ whole genome shotgun (WGS) entry which is preliminary data.</text>
</comment>
<accession>A0ABR7L5W7</accession>
<evidence type="ECO:0000256" key="1">
    <source>
        <dbReference type="SAM" id="MobiDB-lite"/>
    </source>
</evidence>
<feature type="region of interest" description="Disordered" evidence="1">
    <location>
        <begin position="21"/>
        <end position="63"/>
    </location>
</feature>
<name>A0ABR7L5W7_9PSEU</name>
<dbReference type="InterPro" id="IPR024520">
    <property type="entry name" value="DUF3558"/>
</dbReference>
<gene>
    <name evidence="3" type="ORF">GPZ80_12920</name>
</gene>
<evidence type="ECO:0000256" key="2">
    <source>
        <dbReference type="SAM" id="SignalP"/>
    </source>
</evidence>
<protein>
    <submittedName>
        <fullName evidence="3">DUF3558 domain-containing protein</fullName>
    </submittedName>
</protein>
<dbReference type="EMBL" id="JABVED010000006">
    <property type="protein sequence ID" value="MBC6448070.1"/>
    <property type="molecule type" value="Genomic_DNA"/>
</dbReference>
<reference evidence="3 4" key="1">
    <citation type="submission" date="2020-06" db="EMBL/GenBank/DDBJ databases">
        <title>Actinokineospora xiongansis sp. nov., isolated from soil of Baiyangdian.</title>
        <authorList>
            <person name="Zhang X."/>
        </authorList>
    </citation>
    <scope>NUCLEOTIDE SEQUENCE [LARGE SCALE GENOMIC DNA]</scope>
    <source>
        <strain evidence="3 4">HBU206404</strain>
    </source>
</reference>
<keyword evidence="4" id="KW-1185">Reference proteome</keyword>
<dbReference type="PROSITE" id="PS51257">
    <property type="entry name" value="PROKAR_LIPOPROTEIN"/>
    <property type="match status" value="1"/>
</dbReference>
<dbReference type="Proteomes" id="UP000734823">
    <property type="component" value="Unassembled WGS sequence"/>
</dbReference>
<organism evidence="3 4">
    <name type="scientific">Actinokineospora xionganensis</name>
    <dbReference type="NCBI Taxonomy" id="2684470"/>
    <lineage>
        <taxon>Bacteria</taxon>
        <taxon>Bacillati</taxon>
        <taxon>Actinomycetota</taxon>
        <taxon>Actinomycetes</taxon>
        <taxon>Pseudonocardiales</taxon>
        <taxon>Pseudonocardiaceae</taxon>
        <taxon>Actinokineospora</taxon>
    </lineage>
</organism>
<evidence type="ECO:0000313" key="4">
    <source>
        <dbReference type="Proteomes" id="UP000734823"/>
    </source>
</evidence>
<feature type="compositionally biased region" description="Low complexity" evidence="1">
    <location>
        <begin position="34"/>
        <end position="44"/>
    </location>
</feature>
<proteinExistence type="predicted"/>
<feature type="chain" id="PRO_5046697157" evidence="2">
    <location>
        <begin position="22"/>
        <end position="197"/>
    </location>
</feature>
<sequence>MTLARKGSLLGAILITGSTLAGCSEASPGDPRPTNANSSSTATTEPSGKPTSERPREIKLNGQDPCSLIPQADWAKFELEKPGKPGVNPASKEPLCGYNSGGLATFDLTLNSKEGIEVWDEGKRSIHIEGTEAILGFPAIHFTQSSPKSACSVAVDVADGQTLDILVIVSSREALPRKCEIAREIAESAMKTLLGGN</sequence>
<keyword evidence="2" id="KW-0732">Signal</keyword>
<evidence type="ECO:0000313" key="3">
    <source>
        <dbReference type="EMBL" id="MBC6448070.1"/>
    </source>
</evidence>